<comment type="caution">
    <text evidence="2">The sequence shown here is derived from an EMBL/GenBank/DDBJ whole genome shotgun (WGS) entry which is preliminary data.</text>
</comment>
<dbReference type="AlphaFoldDB" id="V5FX69"/>
<dbReference type="eggNOG" id="ENOG502S0CM">
    <property type="taxonomic scope" value="Eukaryota"/>
</dbReference>
<feature type="compositionally biased region" description="Basic and acidic residues" evidence="1">
    <location>
        <begin position="836"/>
        <end position="853"/>
    </location>
</feature>
<sequence length="860" mass="95568">MSDLTDLPELPELPHRRPSRPADPPHLRYPTFPPLSVSVEEWLSQSRPANMTSNLPVERPESSLSESWATLSVSDIHSEDGTRSEQTDIGSLIDQNGPDDVTSLDGQETNSEIDGNDDEQSTISESQELPPLFARVNDGIHDSNITTKAAFQPTDSIEFREPEQWPGVERVELKHTVRVLGGLEASELKEHLAPQPEHSSLMVTVQQTMTKQGLDLDKPFRVLYVGNPDFRHIILDKIGDILVSSSNSDFECSSTESSRYHVVPTSFGAGATPNYAELLPIHVQLVVDECVDATLTPQVDSPSSIDLQFKNRAPCTSSWAGTEYQISSPTEWALPDLAIFLISGKDDDHAVMTRQLAHTFVKRHGVATMAISDEPFWKKPAEIIPLDYHSLHMCLESRHSVTGESVILRRYPIDLKTFESITPGQLNRNLASLCGLYSTKASNDTDQSRVSHPYTRFFDSEKNPRHMISSSRAGRVHELIPLFRIVTLAIVSAIAISLGLSAFRATTVFFLQQFARSSAPSIYSTSSAVVSTTWPPLSEKSGETSLAVMTSLSAPIEAHISSYRYEDASTADDIMGAALAVTDQSARPDKFQVQAIGDRHVIIKPPQRFMSGRRQPKFHLNVTKGGRSLPYELSKLFEGVYTLKLDREDAYGLINVTTTASRPHIEQVTEIDFGTPWLKVANWKKAAHAVSSQLAKDLSTAQTGLSKVYDRLSTDLQVWIGDATKRSHLLRREAETLGRGSVQRSKETKDAVLSRSKELSELVRRNTVQGLSTASSALQGRTRTINKEVKELANDAWKTMSLSTRQLHLNSLTERLQGLRHCKPLAQAQMGARSLLKKESHEHLKSGKANRKDRQSRHRR</sequence>
<dbReference type="HOGENOM" id="CLU_381307_0_0_1"/>
<evidence type="ECO:0000313" key="2">
    <source>
        <dbReference type="EMBL" id="GAD96678.1"/>
    </source>
</evidence>
<reference evidence="3" key="1">
    <citation type="journal article" date="2014" name="Genome Announc.">
        <title>Draft genome sequence of the formaldehyde-resistant fungus Byssochlamys spectabilis No. 5 (anamorph Paecilomyces variotii No. 5) (NBRC109023).</title>
        <authorList>
            <person name="Oka T."/>
            <person name="Ekino K."/>
            <person name="Fukuda K."/>
            <person name="Nomura Y."/>
        </authorList>
    </citation>
    <scope>NUCLEOTIDE SEQUENCE [LARGE SCALE GENOMIC DNA]</scope>
    <source>
        <strain evidence="3">No. 5 / NBRC 109023</strain>
    </source>
</reference>
<evidence type="ECO:0000313" key="3">
    <source>
        <dbReference type="Proteomes" id="UP000018001"/>
    </source>
</evidence>
<feature type="compositionally biased region" description="Polar residues" evidence="1">
    <location>
        <begin position="62"/>
        <end position="75"/>
    </location>
</feature>
<dbReference type="OrthoDB" id="439943at2759"/>
<dbReference type="Proteomes" id="UP000018001">
    <property type="component" value="Unassembled WGS sequence"/>
</dbReference>
<dbReference type="EMBL" id="BAUL01000172">
    <property type="protein sequence ID" value="GAD96678.1"/>
    <property type="molecule type" value="Genomic_DNA"/>
</dbReference>
<organism evidence="2 3">
    <name type="scientific">Byssochlamys spectabilis (strain No. 5 / NBRC 109023)</name>
    <name type="common">Paecilomyces variotii</name>
    <dbReference type="NCBI Taxonomy" id="1356009"/>
    <lineage>
        <taxon>Eukaryota</taxon>
        <taxon>Fungi</taxon>
        <taxon>Dikarya</taxon>
        <taxon>Ascomycota</taxon>
        <taxon>Pezizomycotina</taxon>
        <taxon>Eurotiomycetes</taxon>
        <taxon>Eurotiomycetidae</taxon>
        <taxon>Eurotiales</taxon>
        <taxon>Thermoascaceae</taxon>
        <taxon>Paecilomyces</taxon>
    </lineage>
</organism>
<keyword evidence="3" id="KW-1185">Reference proteome</keyword>
<feature type="region of interest" description="Disordered" evidence="1">
    <location>
        <begin position="1"/>
        <end position="33"/>
    </location>
</feature>
<dbReference type="InParanoid" id="V5FX69"/>
<feature type="compositionally biased region" description="Polar residues" evidence="1">
    <location>
        <begin position="104"/>
        <end position="113"/>
    </location>
</feature>
<gene>
    <name evidence="2" type="ORF">PVAR5_5340</name>
</gene>
<proteinExistence type="predicted"/>
<feature type="region of interest" description="Disordered" evidence="1">
    <location>
        <begin position="48"/>
        <end position="129"/>
    </location>
</feature>
<evidence type="ECO:0000256" key="1">
    <source>
        <dbReference type="SAM" id="MobiDB-lite"/>
    </source>
</evidence>
<protein>
    <submittedName>
        <fullName evidence="2">Uncharacterized protein</fullName>
    </submittedName>
</protein>
<feature type="region of interest" description="Disordered" evidence="1">
    <location>
        <begin position="833"/>
        <end position="860"/>
    </location>
</feature>
<feature type="compositionally biased region" description="Basic and acidic residues" evidence="1">
    <location>
        <begin position="76"/>
        <end position="86"/>
    </location>
</feature>
<name>V5FX69_BYSSN</name>
<accession>V5FX69</accession>